<dbReference type="PROSITE" id="PS50110">
    <property type="entry name" value="RESPONSE_REGULATORY"/>
    <property type="match status" value="1"/>
</dbReference>
<dbReference type="GO" id="GO:0000155">
    <property type="term" value="F:phosphorelay sensor kinase activity"/>
    <property type="evidence" value="ECO:0007669"/>
    <property type="project" value="InterPro"/>
</dbReference>
<dbReference type="Gene3D" id="3.40.50.2300">
    <property type="match status" value="1"/>
</dbReference>
<protein>
    <recommendedName>
        <fullName evidence="2">histidine kinase</fullName>
        <ecNumber evidence="2">2.7.13.3</ecNumber>
    </recommendedName>
</protein>
<dbReference type="InterPro" id="IPR003594">
    <property type="entry name" value="HATPase_dom"/>
</dbReference>
<evidence type="ECO:0000256" key="1">
    <source>
        <dbReference type="ARBA" id="ARBA00000085"/>
    </source>
</evidence>
<sequence>MMNDEMLFMDDDVRPETALALAPWEVLIVDDEASVHEVTRLVMADFKLDGRGVRFTDCYSGREARAVLDQPGRFALILLDVVMESEHAGLDLVRYVRDELGDANVRIVLRTGQPGQAPQAQVIETYDINDYREKTDLTHAKLTTLFYATLRAYRDLMRLERARAGLRRSIHAITDVCDSDNLRTFCSAVLAQAGILLGQEGEGVSAYAAASMDGRLKVLAVTPAYAGLQGEAGMDDLPPEVRAAFVRCTHEHRNHHGERYHACYYRTRDGNESLLYMAFGEPIGTDERELLAVFSANVAITYEKLLLREELMALRGARLAAPGQLFGAADGRLLAEAALRSITASTARARGDDFLRILVKDLADALDVTYVIAGRVIAMADGQEGIRTLAVWGGNDYLPNMEYGLRHTPCQDVTDQTMCFHGCGIQADYPQDTLLVDMLAESYIGMPMIDTEGKTLGILSAIDTKPIDENKRLLALSLLSIFAARGAAELQHQAREQVLEEKVAQRTEALRVARASLVEQEKMAALGALVAGVAHEINTPIGVAVTAASGLSSYAGQLQRSIGGEKVSRQEVRELSGRLQEAASLVERNLARAAELIGNFKQLAVDQGTGQVCDLCLRDHVQGVISAHSPELRKAGLRTELEIDPAIRARLAPGPLSQVLSNLLMNAVKHGYPHGGAGLVKVSASVETGEQGRWLRLAVADDGVGLTPEARAHLFEPFFTTKRGQGGSGLGMHIVYTIVHQMGGQVMHDDSVARGCTIRIRLPLHEAAAAATA</sequence>
<evidence type="ECO:0000256" key="3">
    <source>
        <dbReference type="ARBA" id="ARBA00022553"/>
    </source>
</evidence>
<dbReference type="Proteomes" id="UP000573499">
    <property type="component" value="Unassembled WGS sequence"/>
</dbReference>
<evidence type="ECO:0000313" key="8">
    <source>
        <dbReference type="Proteomes" id="UP000573499"/>
    </source>
</evidence>
<dbReference type="SUPFAM" id="SSF55781">
    <property type="entry name" value="GAF domain-like"/>
    <property type="match status" value="1"/>
</dbReference>
<dbReference type="Pfam" id="PF02518">
    <property type="entry name" value="HATPase_c"/>
    <property type="match status" value="1"/>
</dbReference>
<dbReference type="SUPFAM" id="SSF47384">
    <property type="entry name" value="Homodimeric domain of signal transducing histidine kinase"/>
    <property type="match status" value="1"/>
</dbReference>
<keyword evidence="8" id="KW-1185">Reference proteome</keyword>
<dbReference type="SUPFAM" id="SSF52172">
    <property type="entry name" value="CheY-like"/>
    <property type="match status" value="1"/>
</dbReference>
<evidence type="ECO:0000259" key="6">
    <source>
        <dbReference type="PROSITE" id="PS50110"/>
    </source>
</evidence>
<proteinExistence type="predicted"/>
<evidence type="ECO:0000259" key="5">
    <source>
        <dbReference type="PROSITE" id="PS50109"/>
    </source>
</evidence>
<dbReference type="Pfam" id="PF11849">
    <property type="entry name" value="DUF3369"/>
    <property type="match status" value="1"/>
</dbReference>
<dbReference type="SMART" id="SM00388">
    <property type="entry name" value="HisKA"/>
    <property type="match status" value="1"/>
</dbReference>
<evidence type="ECO:0000313" key="7">
    <source>
        <dbReference type="EMBL" id="MBA5688278.1"/>
    </source>
</evidence>
<dbReference type="SUPFAM" id="SSF55874">
    <property type="entry name" value="ATPase domain of HSP90 chaperone/DNA topoisomerase II/histidine kinase"/>
    <property type="match status" value="1"/>
</dbReference>
<dbReference type="PANTHER" id="PTHR43065:SF47">
    <property type="match status" value="1"/>
</dbReference>
<comment type="caution">
    <text evidence="7">The sequence shown here is derived from an EMBL/GenBank/DDBJ whole genome shotgun (WGS) entry which is preliminary data.</text>
</comment>
<dbReference type="PRINTS" id="PR00344">
    <property type="entry name" value="BCTRLSENSOR"/>
</dbReference>
<dbReference type="InterPro" id="IPR003661">
    <property type="entry name" value="HisK_dim/P_dom"/>
</dbReference>
<feature type="domain" description="Histidine kinase" evidence="5">
    <location>
        <begin position="532"/>
        <end position="766"/>
    </location>
</feature>
<dbReference type="Gene3D" id="1.10.287.130">
    <property type="match status" value="1"/>
</dbReference>
<reference evidence="7 8" key="1">
    <citation type="submission" date="2020-07" db="EMBL/GenBank/DDBJ databases">
        <title>Novel species isolated from subtropical streams in China.</title>
        <authorList>
            <person name="Lu H."/>
        </authorList>
    </citation>
    <scope>NUCLEOTIDE SEQUENCE [LARGE SCALE GENOMIC DNA]</scope>
    <source>
        <strain evidence="7 8">LX47W</strain>
    </source>
</reference>
<organism evidence="7 8">
    <name type="scientific">Rugamonas apoptosis</name>
    <dbReference type="NCBI Taxonomy" id="2758570"/>
    <lineage>
        <taxon>Bacteria</taxon>
        <taxon>Pseudomonadati</taxon>
        <taxon>Pseudomonadota</taxon>
        <taxon>Betaproteobacteria</taxon>
        <taxon>Burkholderiales</taxon>
        <taxon>Oxalobacteraceae</taxon>
        <taxon>Telluria group</taxon>
        <taxon>Rugamonas</taxon>
    </lineage>
</organism>
<dbReference type="InterPro" id="IPR021800">
    <property type="entry name" value="DUF3369"/>
</dbReference>
<dbReference type="EMBL" id="JACEZU010000007">
    <property type="protein sequence ID" value="MBA5688278.1"/>
    <property type="molecule type" value="Genomic_DNA"/>
</dbReference>
<dbReference type="CDD" id="cd00082">
    <property type="entry name" value="HisKA"/>
    <property type="match status" value="1"/>
</dbReference>
<dbReference type="PANTHER" id="PTHR43065">
    <property type="entry name" value="SENSOR HISTIDINE KINASE"/>
    <property type="match status" value="1"/>
</dbReference>
<dbReference type="PROSITE" id="PS50109">
    <property type="entry name" value="HIS_KIN"/>
    <property type="match status" value="1"/>
</dbReference>
<name>A0A7W2IL61_9BURK</name>
<evidence type="ECO:0000256" key="2">
    <source>
        <dbReference type="ARBA" id="ARBA00012438"/>
    </source>
</evidence>
<dbReference type="RefSeq" id="WP_182154136.1">
    <property type="nucleotide sequence ID" value="NZ_JACEZU010000007.1"/>
</dbReference>
<dbReference type="AlphaFoldDB" id="A0A7W2IL61"/>
<evidence type="ECO:0000256" key="4">
    <source>
        <dbReference type="PROSITE-ProRule" id="PRU00169"/>
    </source>
</evidence>
<accession>A0A7W2IL61</accession>
<dbReference type="InterPro" id="IPR011006">
    <property type="entry name" value="CheY-like_superfamily"/>
</dbReference>
<dbReference type="InterPro" id="IPR001789">
    <property type="entry name" value="Sig_transdc_resp-reg_receiver"/>
</dbReference>
<comment type="catalytic activity">
    <reaction evidence="1">
        <text>ATP + protein L-histidine = ADP + protein N-phospho-L-histidine.</text>
        <dbReference type="EC" id="2.7.13.3"/>
    </reaction>
</comment>
<gene>
    <name evidence="7" type="ORF">H3H39_14615</name>
</gene>
<feature type="modified residue" description="4-aspartylphosphate" evidence="4">
    <location>
        <position position="80"/>
    </location>
</feature>
<keyword evidence="3 4" id="KW-0597">Phosphoprotein</keyword>
<dbReference type="InterPro" id="IPR036097">
    <property type="entry name" value="HisK_dim/P_sf"/>
</dbReference>
<dbReference type="EC" id="2.7.13.3" evidence="2"/>
<dbReference type="InterPro" id="IPR036890">
    <property type="entry name" value="HATPase_C_sf"/>
</dbReference>
<dbReference type="Gene3D" id="3.30.565.10">
    <property type="entry name" value="Histidine kinase-like ATPase, C-terminal domain"/>
    <property type="match status" value="1"/>
</dbReference>
<dbReference type="InterPro" id="IPR004358">
    <property type="entry name" value="Sig_transdc_His_kin-like_C"/>
</dbReference>
<feature type="domain" description="Response regulatory" evidence="6">
    <location>
        <begin position="25"/>
        <end position="149"/>
    </location>
</feature>
<dbReference type="InterPro" id="IPR005467">
    <property type="entry name" value="His_kinase_dom"/>
</dbReference>
<dbReference type="SMART" id="SM00387">
    <property type="entry name" value="HATPase_c"/>
    <property type="match status" value="1"/>
</dbReference>